<dbReference type="EMBL" id="CP019631">
    <property type="protein sequence ID" value="AQQ07815.1"/>
    <property type="molecule type" value="Genomic_DNA"/>
</dbReference>
<proteinExistence type="predicted"/>
<reference evidence="1 2" key="1">
    <citation type="submission" date="2017-02" db="EMBL/GenBank/DDBJ databases">
        <authorList>
            <person name="Jeong S."/>
        </authorList>
    </citation>
    <scope>NUCLEOTIDE SEQUENCE [LARGE SCALE GENOMIC DNA]</scope>
    <source>
        <strain evidence="1 2">RMAR6-6</strain>
        <plasmid evidence="1 2">unnamed1</plasmid>
    </source>
</reference>
<accession>A0ABM6IBB9</accession>
<sequence>MLTAPGGLFVSSNINPDISNIAFAEAFFPQTKSNLPGNKPSTLALFAGVFLDLGSTSGRSFSL</sequence>
<keyword evidence="1" id="KW-0614">Plasmid</keyword>
<geneLocation type="plasmid" evidence="1 2">
    <name>unnamed1</name>
</geneLocation>
<evidence type="ECO:0000313" key="1">
    <source>
        <dbReference type="EMBL" id="AQQ07815.1"/>
    </source>
</evidence>
<gene>
    <name evidence="1" type="ORF">B0E33_28785</name>
</gene>
<dbReference type="Proteomes" id="UP000188174">
    <property type="component" value="Plasmid unnamed1"/>
</dbReference>
<keyword evidence="2" id="KW-1185">Reference proteome</keyword>
<organism evidence="1 2">
    <name type="scientific">Roseibium algicola</name>
    <dbReference type="NCBI Taxonomy" id="2857014"/>
    <lineage>
        <taxon>Bacteria</taxon>
        <taxon>Pseudomonadati</taxon>
        <taxon>Pseudomonadota</taxon>
        <taxon>Alphaproteobacteria</taxon>
        <taxon>Hyphomicrobiales</taxon>
        <taxon>Stappiaceae</taxon>
        <taxon>Roseibium</taxon>
    </lineage>
</organism>
<name>A0ABM6IBB9_9HYPH</name>
<evidence type="ECO:0000313" key="2">
    <source>
        <dbReference type="Proteomes" id="UP000188174"/>
    </source>
</evidence>
<protein>
    <submittedName>
        <fullName evidence="1">Uncharacterized protein</fullName>
    </submittedName>
</protein>